<evidence type="ECO:0000313" key="2">
    <source>
        <dbReference type="Proteomes" id="UP000774326"/>
    </source>
</evidence>
<reference evidence="1" key="1">
    <citation type="journal article" date="2021" name="Open Biol.">
        <title>Shared evolutionary footprints suggest mitochondrial oxidative damage underlies multiple complex I losses in fungi.</title>
        <authorList>
            <person name="Schikora-Tamarit M.A."/>
            <person name="Marcet-Houben M."/>
            <person name="Nosek J."/>
            <person name="Gabaldon T."/>
        </authorList>
    </citation>
    <scope>NUCLEOTIDE SEQUENCE</scope>
    <source>
        <strain evidence="1">CBS2887</strain>
    </source>
</reference>
<protein>
    <submittedName>
        <fullName evidence="1">Uncharacterized protein</fullName>
    </submittedName>
</protein>
<proteinExistence type="predicted"/>
<accession>A0A9P8Q6Z5</accession>
<dbReference type="AlphaFoldDB" id="A0A9P8Q6Z5"/>
<dbReference type="Proteomes" id="UP000774326">
    <property type="component" value="Unassembled WGS sequence"/>
</dbReference>
<sequence>MSSYHDFPIRYYRLYNSKDHEEARETQNTEFGFIRFTEGSPFIGIHATINRTVSILSNRFIQTTTIVLTKYPKDSFEFKVKRNIDMLRNGKFRITSLERDGSRTTFKFRLSNRNDRENVKEVICEMGSQTRLLGAQPRPQPSLPVLPSMDHVFEYVDEALYQPLQPDPAPPVPQELPPPQAPQAPVNEFTTLVDESDFDQLVQDWFYGLKGQPSLKTTWLESKVPASLYRKAQVRSKFFRAVDKAVKEDIRLNGSSYEISLEKVLNHFKKQLIKKNGKKKALRTFVEKLKKEDW</sequence>
<reference evidence="1" key="2">
    <citation type="submission" date="2021-01" db="EMBL/GenBank/DDBJ databases">
        <authorList>
            <person name="Schikora-Tamarit M.A."/>
        </authorList>
    </citation>
    <scope>NUCLEOTIDE SEQUENCE</scope>
    <source>
        <strain evidence="1">CBS2887</strain>
    </source>
</reference>
<keyword evidence="2" id="KW-1185">Reference proteome</keyword>
<gene>
    <name evidence="1" type="ORF">WICPIJ_003695</name>
</gene>
<evidence type="ECO:0000313" key="1">
    <source>
        <dbReference type="EMBL" id="KAH3685343.1"/>
    </source>
</evidence>
<organism evidence="1 2">
    <name type="scientific">Wickerhamomyces pijperi</name>
    <name type="common">Yeast</name>
    <name type="synonym">Pichia pijperi</name>
    <dbReference type="NCBI Taxonomy" id="599730"/>
    <lineage>
        <taxon>Eukaryota</taxon>
        <taxon>Fungi</taxon>
        <taxon>Dikarya</taxon>
        <taxon>Ascomycota</taxon>
        <taxon>Saccharomycotina</taxon>
        <taxon>Saccharomycetes</taxon>
        <taxon>Phaffomycetales</taxon>
        <taxon>Wickerhamomycetaceae</taxon>
        <taxon>Wickerhamomyces</taxon>
    </lineage>
</organism>
<name>A0A9P8Q6Z5_WICPI</name>
<dbReference type="EMBL" id="JAEUBG010002052">
    <property type="protein sequence ID" value="KAH3685343.1"/>
    <property type="molecule type" value="Genomic_DNA"/>
</dbReference>
<comment type="caution">
    <text evidence="1">The sequence shown here is derived from an EMBL/GenBank/DDBJ whole genome shotgun (WGS) entry which is preliminary data.</text>
</comment>